<evidence type="ECO:0000313" key="5">
    <source>
        <dbReference type="Proteomes" id="UP000325243"/>
    </source>
</evidence>
<dbReference type="SUPFAM" id="SSF55486">
    <property type="entry name" value="Metalloproteases ('zincins'), catalytic domain"/>
    <property type="match status" value="1"/>
</dbReference>
<feature type="signal peptide" evidence="3">
    <location>
        <begin position="1"/>
        <end position="28"/>
    </location>
</feature>
<keyword evidence="3" id="KW-0732">Signal</keyword>
<comment type="caution">
    <text evidence="4">The sequence shown here is derived from an EMBL/GenBank/DDBJ whole genome shotgun (WGS) entry which is preliminary data.</text>
</comment>
<keyword evidence="2" id="KW-0472">Membrane</keyword>
<gene>
    <name evidence="4" type="ORF">FYC51_12280</name>
</gene>
<feature type="region of interest" description="Disordered" evidence="1">
    <location>
        <begin position="393"/>
        <end position="423"/>
    </location>
</feature>
<name>A0A5S4VAH1_9MICO</name>
<keyword evidence="2" id="KW-0812">Transmembrane</keyword>
<protein>
    <recommendedName>
        <fullName evidence="6">Gram-positive cocci surface proteins LPxTG domain-containing protein</fullName>
    </recommendedName>
</protein>
<dbReference type="PANTHER" id="PTHR41775">
    <property type="entry name" value="SECRETED PROTEIN-RELATED"/>
    <property type="match status" value="1"/>
</dbReference>
<dbReference type="RefSeq" id="WP_148733863.1">
    <property type="nucleotide sequence ID" value="NZ_VSSB01000001.1"/>
</dbReference>
<sequence>MRSRIVAVSATLTLAASFVLFLTPAALAQPAATSELPIADCKLESVGVGTFNEGFARDLRAATPTGTLTAQVVFVEFPDLALGAPGNASLEAVRQGIAETEERLETLSEGRLEVDVLEQNDPVMMPKNTTEYPATEDDVFGPAWMPFVVDAVTAAGDSIDFAVSEVVWLFFPWADPLPTRAGADNVVYLPEGGPPVDRAVTLPMVEQDLRATLVHETGHTFGLPDLYDTTRELPQAQYVSDLDLMGLASGGEFFSWHRWRLGWMDDSQVRCIAPGGGVPDVTIGALTRDGPTLAVVIPTSERRALVIESRRPDRFDATISGGVVVYIVSSDVTTGHGPVRIAAKDGTAPPTFYADFERAPLAAGERYTDTISSTRITVMGASEWSDTVRIAATTDATPPPTEPGSPTEPAAAPAHGSAPMLPPTGSDAASALALPAGLLVAGALVVAIGRHRRRSDHA</sequence>
<dbReference type="PANTHER" id="PTHR41775:SF1">
    <property type="entry name" value="PEPTIDASE M6-LIKE DOMAIN-CONTAINING PROTEIN"/>
    <property type="match status" value="1"/>
</dbReference>
<evidence type="ECO:0008006" key="6">
    <source>
        <dbReference type="Google" id="ProtNLM"/>
    </source>
</evidence>
<reference evidence="4 5" key="1">
    <citation type="submission" date="2019-08" db="EMBL/GenBank/DDBJ databases">
        <authorList>
            <person name="Hu J."/>
        </authorList>
    </citation>
    <scope>NUCLEOTIDE SEQUENCE [LARGE SCALE GENOMIC DNA]</scope>
    <source>
        <strain evidence="4 5">NEAU-184</strain>
    </source>
</reference>
<dbReference type="EMBL" id="VSSB01000001">
    <property type="protein sequence ID" value="TYL54331.1"/>
    <property type="molecule type" value="Genomic_DNA"/>
</dbReference>
<keyword evidence="2" id="KW-1133">Transmembrane helix</keyword>
<proteinExistence type="predicted"/>
<keyword evidence="5" id="KW-1185">Reference proteome</keyword>
<dbReference type="AlphaFoldDB" id="A0A5S4VAH1"/>
<feature type="transmembrane region" description="Helical" evidence="2">
    <location>
        <begin position="428"/>
        <end position="448"/>
    </location>
</feature>
<organism evidence="4 5">
    <name type="scientific">Agromyces mariniharenae</name>
    <dbReference type="NCBI Taxonomy" id="2604423"/>
    <lineage>
        <taxon>Bacteria</taxon>
        <taxon>Bacillati</taxon>
        <taxon>Actinomycetota</taxon>
        <taxon>Actinomycetes</taxon>
        <taxon>Micrococcales</taxon>
        <taxon>Microbacteriaceae</taxon>
        <taxon>Agromyces</taxon>
    </lineage>
</organism>
<evidence type="ECO:0000256" key="3">
    <source>
        <dbReference type="SAM" id="SignalP"/>
    </source>
</evidence>
<feature type="chain" id="PRO_5038400474" description="Gram-positive cocci surface proteins LPxTG domain-containing protein" evidence="3">
    <location>
        <begin position="29"/>
        <end position="458"/>
    </location>
</feature>
<evidence type="ECO:0000256" key="1">
    <source>
        <dbReference type="SAM" id="MobiDB-lite"/>
    </source>
</evidence>
<accession>A0A5S4VAH1</accession>
<feature type="compositionally biased region" description="Low complexity" evidence="1">
    <location>
        <begin position="404"/>
        <end position="414"/>
    </location>
</feature>
<dbReference type="Proteomes" id="UP000325243">
    <property type="component" value="Unassembled WGS sequence"/>
</dbReference>
<evidence type="ECO:0000313" key="4">
    <source>
        <dbReference type="EMBL" id="TYL54331.1"/>
    </source>
</evidence>
<evidence type="ECO:0000256" key="2">
    <source>
        <dbReference type="SAM" id="Phobius"/>
    </source>
</evidence>